<evidence type="ECO:0000313" key="2">
    <source>
        <dbReference type="Proteomes" id="UP001596306"/>
    </source>
</evidence>
<comment type="caution">
    <text evidence="1">The sequence shown here is derived from an EMBL/GenBank/DDBJ whole genome shotgun (WGS) entry which is preliminary data.</text>
</comment>
<dbReference type="Proteomes" id="UP001596306">
    <property type="component" value="Unassembled WGS sequence"/>
</dbReference>
<sequence length="224" mass="25138">MSDNDTRDRALWDGDRGELSEISRRALLELVKGPYLSALKSAQLWSALLADESAITSRLHELFLELVVDRIAGFAFVRNADTGELDAPATVRTHNLTYLDTVMLLALRQMLLAGDSGERVIVGRDDVFDQLRVYRTSDRDEHEFDRRLNASWVKMRNVLRVVHSAGRMDEEDRVEISPVLRLIVDADQVNAIAKVYQHIIDTGSEIVDAVEDDEDTSEDGTGVA</sequence>
<reference evidence="2" key="1">
    <citation type="journal article" date="2019" name="Int. J. Syst. Evol. Microbiol.">
        <title>The Global Catalogue of Microorganisms (GCM) 10K type strain sequencing project: providing services to taxonomists for standard genome sequencing and annotation.</title>
        <authorList>
            <consortium name="The Broad Institute Genomics Platform"/>
            <consortium name="The Broad Institute Genome Sequencing Center for Infectious Disease"/>
            <person name="Wu L."/>
            <person name="Ma J."/>
        </authorList>
    </citation>
    <scope>NUCLEOTIDE SEQUENCE [LARGE SCALE GENOMIC DNA]</scope>
    <source>
        <strain evidence="2">CCUG 43304</strain>
    </source>
</reference>
<proteinExistence type="predicted"/>
<protein>
    <submittedName>
        <fullName evidence="1">DUF4194 domain-containing protein</fullName>
    </submittedName>
</protein>
<organism evidence="1 2">
    <name type="scientific">Luethyella okanaganae</name>
    <dbReference type="NCBI Taxonomy" id="69372"/>
    <lineage>
        <taxon>Bacteria</taxon>
        <taxon>Bacillati</taxon>
        <taxon>Actinomycetota</taxon>
        <taxon>Actinomycetes</taxon>
        <taxon>Micrococcales</taxon>
        <taxon>Microbacteriaceae</taxon>
        <taxon>Luethyella</taxon>
    </lineage>
</organism>
<keyword evidence="2" id="KW-1185">Reference proteome</keyword>
<dbReference type="InterPro" id="IPR025449">
    <property type="entry name" value="JetB"/>
</dbReference>
<dbReference type="EMBL" id="JBHSTP010000002">
    <property type="protein sequence ID" value="MFC6356613.1"/>
    <property type="molecule type" value="Genomic_DNA"/>
</dbReference>
<evidence type="ECO:0000313" key="1">
    <source>
        <dbReference type="EMBL" id="MFC6356613.1"/>
    </source>
</evidence>
<dbReference type="RefSeq" id="WP_386731282.1">
    <property type="nucleotide sequence ID" value="NZ_JBHSTP010000002.1"/>
</dbReference>
<accession>A0ABW1VFP0</accession>
<name>A0ABW1VFP0_9MICO</name>
<dbReference type="Pfam" id="PF13835">
    <property type="entry name" value="DUF4194"/>
    <property type="match status" value="1"/>
</dbReference>
<gene>
    <name evidence="1" type="ORF">ACFQB0_10890</name>
</gene>